<accession>A0A1B6FDY3</accession>
<dbReference type="AlphaFoldDB" id="A0A1B6FDY3"/>
<gene>
    <name evidence="1" type="ORF">g.1843</name>
</gene>
<reference evidence="1" key="1">
    <citation type="submission" date="2015-11" db="EMBL/GenBank/DDBJ databases">
        <title>De novo transcriptome assembly of four potential Pierce s Disease insect vectors from Arizona vineyards.</title>
        <authorList>
            <person name="Tassone E.E."/>
        </authorList>
    </citation>
    <scope>NUCLEOTIDE SEQUENCE</scope>
</reference>
<feature type="non-terminal residue" evidence="1">
    <location>
        <position position="1"/>
    </location>
</feature>
<protein>
    <submittedName>
        <fullName evidence="1">Uncharacterized protein</fullName>
    </submittedName>
</protein>
<dbReference type="EMBL" id="GECZ01021369">
    <property type="protein sequence ID" value="JAS48400.1"/>
    <property type="molecule type" value="Transcribed_RNA"/>
</dbReference>
<feature type="non-terminal residue" evidence="1">
    <location>
        <position position="106"/>
    </location>
</feature>
<sequence>ELITTSSKRKSTPSADSLTPQTFCDFFVSSVDDICSQVPSSVADASTMVEKAVNNVPDFVLRPVSSEEVAKIVLGLKSSKSRDIYDINSDLIKEVLFVILYPLTIC</sequence>
<name>A0A1B6FDY3_9HEMI</name>
<organism evidence="1">
    <name type="scientific">Cuerna arida</name>
    <dbReference type="NCBI Taxonomy" id="1464854"/>
    <lineage>
        <taxon>Eukaryota</taxon>
        <taxon>Metazoa</taxon>
        <taxon>Ecdysozoa</taxon>
        <taxon>Arthropoda</taxon>
        <taxon>Hexapoda</taxon>
        <taxon>Insecta</taxon>
        <taxon>Pterygota</taxon>
        <taxon>Neoptera</taxon>
        <taxon>Paraneoptera</taxon>
        <taxon>Hemiptera</taxon>
        <taxon>Auchenorrhyncha</taxon>
        <taxon>Membracoidea</taxon>
        <taxon>Cicadellidae</taxon>
        <taxon>Cicadellinae</taxon>
        <taxon>Proconiini</taxon>
        <taxon>Cuerna</taxon>
    </lineage>
</organism>
<proteinExistence type="predicted"/>
<evidence type="ECO:0000313" key="1">
    <source>
        <dbReference type="EMBL" id="JAS48400.1"/>
    </source>
</evidence>